<keyword evidence="3" id="KW-0539">Nucleus</keyword>
<dbReference type="PROSITE" id="PS50888">
    <property type="entry name" value="BHLH"/>
    <property type="match status" value="1"/>
</dbReference>
<dbReference type="InterPro" id="IPR039704">
    <property type="entry name" value="Myogenic_factor"/>
</dbReference>
<dbReference type="WBParaSite" id="EVEC_0000720901-mRNA-1">
    <property type="protein sequence ID" value="EVEC_0000720901-mRNA-1"/>
    <property type="gene ID" value="EVEC_0000720901"/>
</dbReference>
<evidence type="ECO:0000313" key="7">
    <source>
        <dbReference type="Proteomes" id="UP000274131"/>
    </source>
</evidence>
<proteinExistence type="predicted"/>
<dbReference type="STRING" id="51028.A0A0N4V9T6"/>
<dbReference type="FunFam" id="4.10.280.10:FF:000005">
    <property type="entry name" value="Myogenic factor"/>
    <property type="match status" value="1"/>
</dbReference>
<reference evidence="8" key="1">
    <citation type="submission" date="2017-02" db="UniProtKB">
        <authorList>
            <consortium name="WormBaseParasite"/>
        </authorList>
    </citation>
    <scope>IDENTIFICATION</scope>
</reference>
<gene>
    <name evidence="6" type="ORF">EVEC_LOCUS6730</name>
</gene>
<dbReference type="PANTHER" id="PTHR11534:SF9">
    <property type="entry name" value="MYOGENIC-DETERMINATION PROTEIN"/>
    <property type="match status" value="1"/>
</dbReference>
<dbReference type="AlphaFoldDB" id="A0A0N4V9T6"/>
<dbReference type="Pfam" id="PF00010">
    <property type="entry name" value="HLH"/>
    <property type="match status" value="1"/>
</dbReference>
<dbReference type="EMBL" id="UXUI01008625">
    <property type="protein sequence ID" value="VDD91979.1"/>
    <property type="molecule type" value="Genomic_DNA"/>
</dbReference>
<dbReference type="InterPro" id="IPR036638">
    <property type="entry name" value="HLH_DNA-bd_sf"/>
</dbReference>
<comment type="subcellular location">
    <subcellularLocation>
        <location evidence="1">Nucleus</location>
    </subcellularLocation>
</comment>
<name>A0A0N4V9T6_ENTVE</name>
<protein>
    <recommendedName>
        <fullName evidence="4">Myoblast determination protein 1 homolog</fullName>
    </recommendedName>
</protein>
<feature type="domain" description="BHLH" evidence="5">
    <location>
        <begin position="173"/>
        <end position="224"/>
    </location>
</feature>
<dbReference type="OrthoDB" id="10049614at2759"/>
<dbReference type="GO" id="GO:0000981">
    <property type="term" value="F:DNA-binding transcription factor activity, RNA polymerase II-specific"/>
    <property type="evidence" value="ECO:0007669"/>
    <property type="project" value="TreeGrafter"/>
</dbReference>
<dbReference type="Gene3D" id="4.10.280.10">
    <property type="entry name" value="Helix-loop-helix DNA-binding domain"/>
    <property type="match status" value="1"/>
</dbReference>
<dbReference type="GO" id="GO:0007517">
    <property type="term" value="P:muscle organ development"/>
    <property type="evidence" value="ECO:0007669"/>
    <property type="project" value="InterPro"/>
</dbReference>
<evidence type="ECO:0000256" key="4">
    <source>
        <dbReference type="ARBA" id="ARBA00070761"/>
    </source>
</evidence>
<sequence length="259" mass="28846">MNAEGCQYDPLYGYTQPQTRLPSAPDITTLTSFAPQAPIPEYPSAYDPYRYQTCYPSYSPATAPTTFYSSDLTPFSVQRGTSGVRTEFGLPKDVDIKSEIVDAKEHGKHKTNSALSFIILRIIFGVVLVVDLGGSTSELSDAQTDLLQTGSDVASQRLSSQTVDVATAPRRLDRRKAATMRERRRLRKVNEAFEVVKQRTCANPNQRLPKVEILRSAIEYITKLENMLQSQGKMTKIMAANQGIHLPEGDNQEYVVSLF</sequence>
<dbReference type="PANTHER" id="PTHR11534">
    <property type="entry name" value="MYOGENIC FACTOR"/>
    <property type="match status" value="1"/>
</dbReference>
<evidence type="ECO:0000313" key="8">
    <source>
        <dbReference type="WBParaSite" id="EVEC_0000720901-mRNA-1"/>
    </source>
</evidence>
<dbReference type="SMART" id="SM00353">
    <property type="entry name" value="HLH"/>
    <property type="match status" value="1"/>
</dbReference>
<dbReference type="GO" id="GO:0046983">
    <property type="term" value="F:protein dimerization activity"/>
    <property type="evidence" value="ECO:0007669"/>
    <property type="project" value="InterPro"/>
</dbReference>
<keyword evidence="7" id="KW-1185">Reference proteome</keyword>
<evidence type="ECO:0000313" key="6">
    <source>
        <dbReference type="EMBL" id="VDD91979.1"/>
    </source>
</evidence>
<dbReference type="SUPFAM" id="SSF47459">
    <property type="entry name" value="HLH, helix-loop-helix DNA-binding domain"/>
    <property type="match status" value="1"/>
</dbReference>
<accession>A0A0N4V9T6</accession>
<dbReference type="GO" id="GO:0005634">
    <property type="term" value="C:nucleus"/>
    <property type="evidence" value="ECO:0007669"/>
    <property type="project" value="UniProtKB-SubCell"/>
</dbReference>
<evidence type="ECO:0000256" key="3">
    <source>
        <dbReference type="ARBA" id="ARBA00023242"/>
    </source>
</evidence>
<evidence type="ECO:0000259" key="5">
    <source>
        <dbReference type="PROSITE" id="PS50888"/>
    </source>
</evidence>
<dbReference type="Proteomes" id="UP000274131">
    <property type="component" value="Unassembled WGS sequence"/>
</dbReference>
<evidence type="ECO:0000256" key="1">
    <source>
        <dbReference type="ARBA" id="ARBA00004123"/>
    </source>
</evidence>
<dbReference type="CDD" id="cd19699">
    <property type="entry name" value="bHLH_TS_dMYOD_like"/>
    <property type="match status" value="1"/>
</dbReference>
<evidence type="ECO:0000256" key="2">
    <source>
        <dbReference type="ARBA" id="ARBA00023125"/>
    </source>
</evidence>
<dbReference type="InterPro" id="IPR011598">
    <property type="entry name" value="bHLH_dom"/>
</dbReference>
<dbReference type="GO" id="GO:0045663">
    <property type="term" value="P:positive regulation of myoblast differentiation"/>
    <property type="evidence" value="ECO:0007669"/>
    <property type="project" value="TreeGrafter"/>
</dbReference>
<keyword evidence="2" id="KW-0238">DNA-binding</keyword>
<dbReference type="GO" id="GO:0000978">
    <property type="term" value="F:RNA polymerase II cis-regulatory region sequence-specific DNA binding"/>
    <property type="evidence" value="ECO:0007669"/>
    <property type="project" value="TreeGrafter"/>
</dbReference>
<organism evidence="8">
    <name type="scientific">Enterobius vermicularis</name>
    <name type="common">Human pinworm</name>
    <dbReference type="NCBI Taxonomy" id="51028"/>
    <lineage>
        <taxon>Eukaryota</taxon>
        <taxon>Metazoa</taxon>
        <taxon>Ecdysozoa</taxon>
        <taxon>Nematoda</taxon>
        <taxon>Chromadorea</taxon>
        <taxon>Rhabditida</taxon>
        <taxon>Spirurina</taxon>
        <taxon>Oxyuridomorpha</taxon>
        <taxon>Oxyuroidea</taxon>
        <taxon>Oxyuridae</taxon>
        <taxon>Enterobius</taxon>
    </lineage>
</organism>
<reference evidence="6 7" key="2">
    <citation type="submission" date="2018-10" db="EMBL/GenBank/DDBJ databases">
        <authorList>
            <consortium name="Pathogen Informatics"/>
        </authorList>
    </citation>
    <scope>NUCLEOTIDE SEQUENCE [LARGE SCALE GENOMIC DNA]</scope>
</reference>